<dbReference type="EMBL" id="MTYH01000068">
    <property type="protein sequence ID" value="PNP40474.1"/>
    <property type="molecule type" value="Genomic_DNA"/>
</dbReference>
<keyword evidence="1" id="KW-0560">Oxidoreductase</keyword>
<evidence type="ECO:0000256" key="1">
    <source>
        <dbReference type="ARBA" id="ARBA00023002"/>
    </source>
</evidence>
<dbReference type="SUPFAM" id="SSF51735">
    <property type="entry name" value="NAD(P)-binding Rossmann-fold domains"/>
    <property type="match status" value="1"/>
</dbReference>
<feature type="domain" description="NAD-dependent epimerase/dehydratase" evidence="3">
    <location>
        <begin position="14"/>
        <end position="235"/>
    </location>
</feature>
<sequence>MKIQNPAVPFGSTVVIIGANGYIGAETCDKFLEAGYRVRGTVRNVEEHRAWMHELFDKKYAGKFELVRVVDFEADGAFDEAFKGAAVVVYVSTPTIFDPEPTKVVDPVVNGTINTLKAAAEAEVKRYVYLSSSKAVEAAVYNVPHKISVDTYNHEDIRKARQEPTVPTIERALAVYGASRAAAELAFWSWVKDNHPPFVANCVVPDGNFGRVLNANAGQSNKTSVTMLKRVLAGDWSQTMNLAWISNVEDTALLMVAAATLPSIANERIFSYYKQLTWNEVRLRVRQLYPDRSDLVVGEDSDVVGRDLSTADELVQRAEEVLKELGRPGFISVDDTLRDFVDTCCT</sequence>
<dbReference type="OrthoDB" id="2735536at2759"/>
<evidence type="ECO:0000313" key="4">
    <source>
        <dbReference type="EMBL" id="PNP40474.1"/>
    </source>
</evidence>
<protein>
    <recommendedName>
        <fullName evidence="3">NAD-dependent epimerase/dehydratase domain-containing protein</fullName>
    </recommendedName>
</protein>
<dbReference type="InterPro" id="IPR036291">
    <property type="entry name" value="NAD(P)-bd_dom_sf"/>
</dbReference>
<dbReference type="InterPro" id="IPR050425">
    <property type="entry name" value="NAD(P)_dehydrat-like"/>
</dbReference>
<dbReference type="Gene3D" id="3.40.50.720">
    <property type="entry name" value="NAD(P)-binding Rossmann-like Domain"/>
    <property type="match status" value="1"/>
</dbReference>
<dbReference type="InterPro" id="IPR001509">
    <property type="entry name" value="Epimerase_deHydtase"/>
</dbReference>
<gene>
    <name evidence="4" type="ORF">TGAMA5MH_07471</name>
</gene>
<evidence type="ECO:0000259" key="3">
    <source>
        <dbReference type="Pfam" id="PF01370"/>
    </source>
</evidence>
<organism evidence="4 5">
    <name type="scientific">Trichoderma gamsii</name>
    <dbReference type="NCBI Taxonomy" id="398673"/>
    <lineage>
        <taxon>Eukaryota</taxon>
        <taxon>Fungi</taxon>
        <taxon>Dikarya</taxon>
        <taxon>Ascomycota</taxon>
        <taxon>Pezizomycotina</taxon>
        <taxon>Sordariomycetes</taxon>
        <taxon>Hypocreomycetidae</taxon>
        <taxon>Hypocreales</taxon>
        <taxon>Hypocreaceae</taxon>
        <taxon>Trichoderma</taxon>
    </lineage>
</organism>
<dbReference type="PANTHER" id="PTHR10366">
    <property type="entry name" value="NAD DEPENDENT EPIMERASE/DEHYDRATASE"/>
    <property type="match status" value="1"/>
</dbReference>
<dbReference type="Pfam" id="PF01370">
    <property type="entry name" value="Epimerase"/>
    <property type="match status" value="1"/>
</dbReference>
<name>A0A2K0T4N1_9HYPO</name>
<proteinExistence type="inferred from homology"/>
<dbReference type="Proteomes" id="UP000236546">
    <property type="component" value="Unassembled WGS sequence"/>
</dbReference>
<dbReference type="GO" id="GO:0016616">
    <property type="term" value="F:oxidoreductase activity, acting on the CH-OH group of donors, NAD or NADP as acceptor"/>
    <property type="evidence" value="ECO:0007669"/>
    <property type="project" value="TreeGrafter"/>
</dbReference>
<accession>A0A2K0T4N1</accession>
<evidence type="ECO:0000313" key="5">
    <source>
        <dbReference type="Proteomes" id="UP000236546"/>
    </source>
</evidence>
<comment type="caution">
    <text evidence="4">The sequence shown here is derived from an EMBL/GenBank/DDBJ whole genome shotgun (WGS) entry which is preliminary data.</text>
</comment>
<reference evidence="4 5" key="1">
    <citation type="submission" date="2017-02" db="EMBL/GenBank/DDBJ databases">
        <title>Genomes of Trichoderma spp. with biocontrol activity.</title>
        <authorList>
            <person name="Gardiner D."/>
            <person name="Kazan K."/>
            <person name="Vos C."/>
            <person name="Harvey P."/>
        </authorList>
    </citation>
    <scope>NUCLEOTIDE SEQUENCE [LARGE SCALE GENOMIC DNA]</scope>
    <source>
        <strain evidence="4 5">A5MH</strain>
    </source>
</reference>
<dbReference type="AlphaFoldDB" id="A0A2K0T4N1"/>
<evidence type="ECO:0000256" key="2">
    <source>
        <dbReference type="ARBA" id="ARBA00023445"/>
    </source>
</evidence>
<comment type="similarity">
    <text evidence="2">Belongs to the NAD(P)-dependent epimerase/dehydratase family. Dihydroflavonol-4-reductase subfamily.</text>
</comment>
<dbReference type="PANTHER" id="PTHR10366:SF562">
    <property type="entry name" value="ALDEHYDE REDUCTASE II (AFU_ORTHOLOGUE AFUA_1G11360)"/>
    <property type="match status" value="1"/>
</dbReference>